<dbReference type="AlphaFoldDB" id="A0A0W4ZCQ3"/>
<evidence type="ECO:0000313" key="2">
    <source>
        <dbReference type="EMBL" id="KTW26196.1"/>
    </source>
</evidence>
<dbReference type="SMART" id="SM00450">
    <property type="entry name" value="RHOD"/>
    <property type="match status" value="1"/>
</dbReference>
<keyword evidence="3" id="KW-1185">Reference proteome</keyword>
<reference evidence="3" key="1">
    <citation type="journal article" date="2016" name="Nat. Commun.">
        <title>Genome analysis of three Pneumocystis species reveals adaptation mechanisms to life exclusively in mammalian hosts.</title>
        <authorList>
            <person name="Ma L."/>
            <person name="Chen Z."/>
            <person name="Huang D.W."/>
            <person name="Kutty G."/>
            <person name="Ishihara M."/>
            <person name="Wang H."/>
            <person name="Abouelleil A."/>
            <person name="Bishop L."/>
            <person name="Davey E."/>
            <person name="Deng R."/>
            <person name="Deng X."/>
            <person name="Fan L."/>
            <person name="Fantoni G."/>
            <person name="Fitzgerald M."/>
            <person name="Gogineni E."/>
            <person name="Goldberg J.M."/>
            <person name="Handley G."/>
            <person name="Hu X."/>
            <person name="Huber C."/>
            <person name="Jiao X."/>
            <person name="Jones K."/>
            <person name="Levin J.Z."/>
            <person name="Liu Y."/>
            <person name="Macdonald P."/>
            <person name="Melnikov A."/>
            <person name="Raley C."/>
            <person name="Sassi M."/>
            <person name="Sherman B.T."/>
            <person name="Song X."/>
            <person name="Sykes S."/>
            <person name="Tran B."/>
            <person name="Walsh L."/>
            <person name="Xia Y."/>
            <person name="Yang J."/>
            <person name="Young S."/>
            <person name="Zeng Q."/>
            <person name="Zheng X."/>
            <person name="Stephens R."/>
            <person name="Nusbaum C."/>
            <person name="Birren B.W."/>
            <person name="Azadi P."/>
            <person name="Lempicki R.A."/>
            <person name="Cuomo C.A."/>
            <person name="Kovacs J.A."/>
        </authorList>
    </citation>
    <scope>NUCLEOTIDE SEQUENCE [LARGE SCALE GENOMIC DNA]</scope>
    <source>
        <strain evidence="3">B80</strain>
    </source>
</reference>
<dbReference type="EMBL" id="LFVZ01000014">
    <property type="protein sequence ID" value="KTW26196.1"/>
    <property type="molecule type" value="Genomic_DNA"/>
</dbReference>
<dbReference type="RefSeq" id="XP_018224740.1">
    <property type="nucleotide sequence ID" value="XM_018371605.1"/>
</dbReference>
<dbReference type="VEuPathDB" id="FungiDB:T552_03088"/>
<name>A0A0W4ZCQ3_PNEC8</name>
<evidence type="ECO:0000313" key="3">
    <source>
        <dbReference type="Proteomes" id="UP000054454"/>
    </source>
</evidence>
<accession>A0A0W4ZCQ3</accession>
<sequence length="141" mass="16302">MKDILYIEPQELSLKLKNTGNKGKDLVIVDVRDEDFIGGHIKGALHIPSHELSSCILNLIEETKDAKEVIFYCAYSQQRGPAGARLFLMEQQKIRNIKSIQEEEIFPKVYVLRGGFVEWQKKYGNDEKLTDKYNKKLWGDN</sequence>
<proteinExistence type="predicted"/>
<organism evidence="2 3">
    <name type="scientific">Pneumocystis carinii (strain B80)</name>
    <name type="common">Rat pneumocystis pneumonia agent</name>
    <name type="synonym">Pneumocystis carinii f. sp. carinii</name>
    <dbReference type="NCBI Taxonomy" id="1408658"/>
    <lineage>
        <taxon>Eukaryota</taxon>
        <taxon>Fungi</taxon>
        <taxon>Dikarya</taxon>
        <taxon>Ascomycota</taxon>
        <taxon>Taphrinomycotina</taxon>
        <taxon>Pneumocystomycetes</taxon>
        <taxon>Pneumocystaceae</taxon>
        <taxon>Pneumocystis</taxon>
    </lineage>
</organism>
<dbReference type="SUPFAM" id="SSF52821">
    <property type="entry name" value="Rhodanese/Cell cycle control phosphatase"/>
    <property type="match status" value="1"/>
</dbReference>
<dbReference type="Proteomes" id="UP000054454">
    <property type="component" value="Unassembled WGS sequence"/>
</dbReference>
<comment type="caution">
    <text evidence="2">The sequence shown here is derived from an EMBL/GenBank/DDBJ whole genome shotgun (WGS) entry which is preliminary data.</text>
</comment>
<dbReference type="GeneID" id="28937808"/>
<dbReference type="Pfam" id="PF00581">
    <property type="entry name" value="Rhodanese"/>
    <property type="match status" value="1"/>
</dbReference>
<dbReference type="GO" id="GO:0005737">
    <property type="term" value="C:cytoplasm"/>
    <property type="evidence" value="ECO:0007669"/>
    <property type="project" value="TreeGrafter"/>
</dbReference>
<dbReference type="Gene3D" id="3.40.250.10">
    <property type="entry name" value="Rhodanese-like domain"/>
    <property type="match status" value="1"/>
</dbReference>
<feature type="domain" description="Rhodanese" evidence="1">
    <location>
        <begin position="22"/>
        <end position="128"/>
    </location>
</feature>
<dbReference type="PROSITE" id="PS50206">
    <property type="entry name" value="RHODANESE_3"/>
    <property type="match status" value="1"/>
</dbReference>
<evidence type="ECO:0000259" key="1">
    <source>
        <dbReference type="PROSITE" id="PS50206"/>
    </source>
</evidence>
<dbReference type="PANTHER" id="PTHR10828:SF38">
    <property type="entry name" value="ARSENICAL-RESISTANCE PROTEIN 2-RELATED"/>
    <property type="match status" value="1"/>
</dbReference>
<dbReference type="GO" id="GO:0004792">
    <property type="term" value="F:thiosulfate-cyanide sulfurtransferase activity"/>
    <property type="evidence" value="ECO:0007669"/>
    <property type="project" value="EnsemblFungi"/>
</dbReference>
<gene>
    <name evidence="2" type="ORF">T552_03088</name>
</gene>
<dbReference type="OrthoDB" id="102559at2759"/>
<dbReference type="InterPro" id="IPR036873">
    <property type="entry name" value="Rhodanese-like_dom_sf"/>
</dbReference>
<protein>
    <recommendedName>
        <fullName evidence="1">Rhodanese domain-containing protein</fullName>
    </recommendedName>
</protein>
<dbReference type="GO" id="GO:0004725">
    <property type="term" value="F:protein tyrosine phosphatase activity"/>
    <property type="evidence" value="ECO:0007669"/>
    <property type="project" value="TreeGrafter"/>
</dbReference>
<dbReference type="InterPro" id="IPR001763">
    <property type="entry name" value="Rhodanese-like_dom"/>
</dbReference>
<dbReference type="GO" id="GO:0005634">
    <property type="term" value="C:nucleus"/>
    <property type="evidence" value="ECO:0007669"/>
    <property type="project" value="TreeGrafter"/>
</dbReference>
<dbReference type="PANTHER" id="PTHR10828">
    <property type="entry name" value="M-PHASE INDUCER PHOSPHATASE DUAL SPECIFICITY PHOSPHATASE CDC25"/>
    <property type="match status" value="1"/>
</dbReference>